<evidence type="ECO:0000313" key="2">
    <source>
        <dbReference type="EMBL" id="SCC57579.1"/>
    </source>
</evidence>
<name>A0AB37YXF8_9BACI</name>
<evidence type="ECO:0000256" key="1">
    <source>
        <dbReference type="SAM" id="Phobius"/>
    </source>
</evidence>
<dbReference type="PANTHER" id="PTHR41307">
    <property type="entry name" value="MEMBRANE PROTEIN-RELATED"/>
    <property type="match status" value="1"/>
</dbReference>
<protein>
    <recommendedName>
        <fullName evidence="4">DUF1129 domain-containing protein</fullName>
    </recommendedName>
</protein>
<reference evidence="2 3" key="1">
    <citation type="submission" date="2016-08" db="EMBL/GenBank/DDBJ databases">
        <authorList>
            <person name="Loux V."/>
            <person name="Rue O."/>
        </authorList>
    </citation>
    <scope>NUCLEOTIDE SEQUENCE [LARGE SCALE GENOMIC DNA]</scope>
    <source>
        <strain evidence="2 3">WSBC_10311</strain>
    </source>
</reference>
<gene>
    <name evidence="2" type="ORF">BC10311_04597</name>
</gene>
<feature type="transmembrane region" description="Helical" evidence="1">
    <location>
        <begin position="96"/>
        <end position="123"/>
    </location>
</feature>
<keyword evidence="1" id="KW-1133">Transmembrane helix</keyword>
<evidence type="ECO:0000313" key="3">
    <source>
        <dbReference type="Proteomes" id="UP000195728"/>
    </source>
</evidence>
<feature type="transmembrane region" description="Helical" evidence="1">
    <location>
        <begin position="174"/>
        <end position="192"/>
    </location>
</feature>
<dbReference type="EMBL" id="FMBG01000021">
    <property type="protein sequence ID" value="SCC57579.1"/>
    <property type="molecule type" value="Genomic_DNA"/>
</dbReference>
<comment type="caution">
    <text evidence="2">The sequence shown here is derived from an EMBL/GenBank/DDBJ whole genome shotgun (WGS) entry which is preliminary data.</text>
</comment>
<evidence type="ECO:0008006" key="4">
    <source>
        <dbReference type="Google" id="ProtNLM"/>
    </source>
</evidence>
<dbReference type="AlphaFoldDB" id="A0AB37YXF8"/>
<dbReference type="PANTHER" id="PTHR41307:SF1">
    <property type="entry name" value="MEMBRANE PROTEIN"/>
    <property type="match status" value="1"/>
</dbReference>
<accession>A0AB37YXF8</accession>
<dbReference type="Gene3D" id="1.10.1900.10">
    <property type="entry name" value="c-terminal domain of poly(a) binding protein"/>
    <property type="match status" value="1"/>
</dbReference>
<dbReference type="Pfam" id="PF06570">
    <property type="entry name" value="DUF1129"/>
    <property type="match status" value="1"/>
</dbReference>
<feature type="transmembrane region" description="Helical" evidence="1">
    <location>
        <begin position="135"/>
        <end position="153"/>
    </location>
</feature>
<dbReference type="Proteomes" id="UP000195728">
    <property type="component" value="Unassembled WGS sequence"/>
</dbReference>
<feature type="transmembrane region" description="Helical" evidence="1">
    <location>
        <begin position="204"/>
        <end position="221"/>
    </location>
</feature>
<keyword evidence="1" id="KW-0812">Transmembrane</keyword>
<dbReference type="InterPro" id="IPR009214">
    <property type="entry name" value="DUF1129"/>
</dbReference>
<organism evidence="2 3">
    <name type="scientific">Bacillus wiedmannii</name>
    <dbReference type="NCBI Taxonomy" id="1890302"/>
    <lineage>
        <taxon>Bacteria</taxon>
        <taxon>Bacillati</taxon>
        <taxon>Bacillota</taxon>
        <taxon>Bacilli</taxon>
        <taxon>Bacillales</taxon>
        <taxon>Bacillaceae</taxon>
        <taxon>Bacillus</taxon>
        <taxon>Bacillus cereus group</taxon>
    </lineage>
</organism>
<dbReference type="SUPFAM" id="SSF158560">
    <property type="entry name" value="BH3980-like"/>
    <property type="match status" value="1"/>
</dbReference>
<keyword evidence="1" id="KW-0472">Membrane</keyword>
<sequence length="231" mass="27129">MIGMKAKDLIELNNQKRKLLTKKNENAYSDMLIYIRLAKVPEYHAEELLIEILDHLIEAQQEEKSAYDIFGDDLQAYCDELIAALPKPSLWEQLSIPLFITSYLLAIYFAISSVIALVFPLFSNEARFKFVHIDFIYLLAFILSIHLIIRFVFDFINIDLFKNKTTIWRHIGSFLIRHSLWILLIGISFLFIKQPYTTLQISPWIGTLLAISCYALYKIFFKKEYLAFKKE</sequence>
<proteinExistence type="predicted"/>